<feature type="region of interest" description="Disordered" evidence="1">
    <location>
        <begin position="1"/>
        <end position="110"/>
    </location>
</feature>
<dbReference type="EMBL" id="BJNG01000014">
    <property type="protein sequence ID" value="GEC19348.1"/>
    <property type="molecule type" value="Genomic_DNA"/>
</dbReference>
<proteinExistence type="predicted"/>
<dbReference type="InterPro" id="IPR058593">
    <property type="entry name" value="ARB_07466-like_C"/>
</dbReference>
<evidence type="ECO:0000259" key="2">
    <source>
        <dbReference type="Pfam" id="PF26571"/>
    </source>
</evidence>
<evidence type="ECO:0000256" key="1">
    <source>
        <dbReference type="SAM" id="MobiDB-lite"/>
    </source>
</evidence>
<reference evidence="3 4" key="1">
    <citation type="submission" date="2019-06" db="EMBL/GenBank/DDBJ databases">
        <title>Whole genome shotgun sequence of Pseudonocardia hydrocarbonoxydans NBRC 14498.</title>
        <authorList>
            <person name="Hosoyama A."/>
            <person name="Uohara A."/>
            <person name="Ohji S."/>
            <person name="Ichikawa N."/>
        </authorList>
    </citation>
    <scope>NUCLEOTIDE SEQUENCE [LARGE SCALE GENOMIC DNA]</scope>
    <source>
        <strain evidence="3 4">NBRC 14498</strain>
    </source>
</reference>
<dbReference type="OrthoDB" id="2989771at2"/>
<gene>
    <name evidence="3" type="ORF">PHY01_16310</name>
</gene>
<dbReference type="Proteomes" id="UP000320338">
    <property type="component" value="Unassembled WGS sequence"/>
</dbReference>
<dbReference type="RefSeq" id="WP_141277907.1">
    <property type="nucleotide sequence ID" value="NZ_BAAARZ010000026.1"/>
</dbReference>
<sequence length="371" mass="37073">MSRHRSPAGRRTHPWSASPADALPGAWPRRADAPTDPFAGGGGVALLERPEGEVDPALGDVGPYGRGAHDDGAHDDGGPAPVAALPRAVVGPHAGPPTGGRRPSAGPRHAAPAVRNGLMAAAATAGLLSVAAPLAPVLPPAPDAATALSLAAEAAGGAAGSDPAPAAPQAAPLVESAPPAGAVTAALVDAALVDGRLLAASILPVVDRADVLPPAADAESLLKAAGLADEARAAEEARLAREAAANCDVPLRGLGAVKGFVRDAARFISCLYDSPTLIGVAGRARVSDHPRGLAIDFMTERERGDLIADCALANQDALGVSYVIWRQRVNYGGGWEPMADRGGVTENHFDHVHVSFERGGGAGGPLAAACS</sequence>
<comment type="caution">
    <text evidence="3">The sequence shown here is derived from an EMBL/GenBank/DDBJ whole genome shotgun (WGS) entry which is preliminary data.</text>
</comment>
<evidence type="ECO:0000313" key="3">
    <source>
        <dbReference type="EMBL" id="GEC19348.1"/>
    </source>
</evidence>
<feature type="compositionally biased region" description="Basic and acidic residues" evidence="1">
    <location>
        <begin position="67"/>
        <end position="77"/>
    </location>
</feature>
<feature type="compositionally biased region" description="Low complexity" evidence="1">
    <location>
        <begin position="78"/>
        <end position="92"/>
    </location>
</feature>
<name>A0A4Y3WLF9_9PSEU</name>
<feature type="domain" description="ARB-07466-like C-terminal" evidence="2">
    <location>
        <begin position="268"/>
        <end position="349"/>
    </location>
</feature>
<accession>A0A4Y3WLF9</accession>
<dbReference type="Pfam" id="PF26571">
    <property type="entry name" value="VldE"/>
    <property type="match status" value="1"/>
</dbReference>
<evidence type="ECO:0000313" key="4">
    <source>
        <dbReference type="Proteomes" id="UP000320338"/>
    </source>
</evidence>
<protein>
    <recommendedName>
        <fullName evidence="2">ARB-07466-like C-terminal domain-containing protein</fullName>
    </recommendedName>
</protein>
<dbReference type="AlphaFoldDB" id="A0A4Y3WLF9"/>
<keyword evidence="4" id="KW-1185">Reference proteome</keyword>
<organism evidence="3 4">
    <name type="scientific">Pseudonocardia hydrocarbonoxydans</name>
    <dbReference type="NCBI Taxonomy" id="76726"/>
    <lineage>
        <taxon>Bacteria</taxon>
        <taxon>Bacillati</taxon>
        <taxon>Actinomycetota</taxon>
        <taxon>Actinomycetes</taxon>
        <taxon>Pseudonocardiales</taxon>
        <taxon>Pseudonocardiaceae</taxon>
        <taxon>Pseudonocardia</taxon>
    </lineage>
</organism>
<feature type="compositionally biased region" description="Basic residues" evidence="1">
    <location>
        <begin position="1"/>
        <end position="13"/>
    </location>
</feature>